<evidence type="ECO:0000259" key="1">
    <source>
        <dbReference type="PROSITE" id="PS50943"/>
    </source>
</evidence>
<gene>
    <name evidence="2" type="ORF">OG517_41955</name>
</gene>
<dbReference type="Proteomes" id="UP001432039">
    <property type="component" value="Chromosome"/>
</dbReference>
<dbReference type="EMBL" id="CP108090">
    <property type="protein sequence ID" value="WUQ18190.1"/>
    <property type="molecule type" value="Genomic_DNA"/>
</dbReference>
<evidence type="ECO:0000313" key="2">
    <source>
        <dbReference type="EMBL" id="WUQ18190.1"/>
    </source>
</evidence>
<dbReference type="PROSITE" id="PS50943">
    <property type="entry name" value="HTH_CROC1"/>
    <property type="match status" value="1"/>
</dbReference>
<dbReference type="CDD" id="cd00093">
    <property type="entry name" value="HTH_XRE"/>
    <property type="match status" value="1"/>
</dbReference>
<sequence length="421" mass="44564">MWTTRHVLALAHSRQAGLLVRTGRQALGWRQVDLGRLLLCSQSAVSRLEQGHHPDLRLLRRAATEVGVPLELLALSLGLRSQPGPRVADDPSPAQEDPMRRRSLITAAALAAPLTLITSLDAALASTPAPTGAPTHTLDARLAAARAQFDAAAHTPLLQTLPGLLADAHHAAALGRQNLDYARLSSAYTLAAQTLNKLGYYKPSRLTADRAALYADVSGSPLAAAAAARELAAVLRHQGQEVAAQQHIEAAVSRVEATGLTTGAQASAFAQMLCSSAYTAAVAQDRDQALSLIKEAARAARDLPAVAPVGRLFPITPAAVDLYAVSVHWALGDAGTALEAGRNLHADQFPTIERKGRMHTDLARAWWQRAKPEQTVTELLAAARVSAAEVRDRPAIREIVDALHAKHAHVSGVRELVAATA</sequence>
<proteinExistence type="predicted"/>
<name>A0ABZ1TQS9_STRVG</name>
<dbReference type="SUPFAM" id="SSF48452">
    <property type="entry name" value="TPR-like"/>
    <property type="match status" value="1"/>
</dbReference>
<reference evidence="2" key="1">
    <citation type="submission" date="2022-10" db="EMBL/GenBank/DDBJ databases">
        <title>The complete genomes of actinobacterial strains from the NBC collection.</title>
        <authorList>
            <person name="Joergensen T.S."/>
            <person name="Alvarez Arevalo M."/>
            <person name="Sterndorff E.B."/>
            <person name="Faurdal D."/>
            <person name="Vuksanovic O."/>
            <person name="Mourched A.-S."/>
            <person name="Charusanti P."/>
            <person name="Shaw S."/>
            <person name="Blin K."/>
            <person name="Weber T."/>
        </authorList>
    </citation>
    <scope>NUCLEOTIDE SEQUENCE</scope>
    <source>
        <strain evidence="2">NBC_00248</strain>
    </source>
</reference>
<accession>A0ABZ1TQS9</accession>
<dbReference type="InterPro" id="IPR010982">
    <property type="entry name" value="Lambda_DNA-bd_dom_sf"/>
</dbReference>
<evidence type="ECO:0000313" key="3">
    <source>
        <dbReference type="Proteomes" id="UP001432039"/>
    </source>
</evidence>
<organism evidence="2 3">
    <name type="scientific">Streptomyces virginiae</name>
    <name type="common">Streptomyces cinnamonensis</name>
    <dbReference type="NCBI Taxonomy" id="1961"/>
    <lineage>
        <taxon>Bacteria</taxon>
        <taxon>Bacillati</taxon>
        <taxon>Actinomycetota</taxon>
        <taxon>Actinomycetes</taxon>
        <taxon>Kitasatosporales</taxon>
        <taxon>Streptomycetaceae</taxon>
        <taxon>Streptomyces</taxon>
    </lineage>
</organism>
<dbReference type="InterPro" id="IPR001387">
    <property type="entry name" value="Cro/C1-type_HTH"/>
</dbReference>
<dbReference type="Gene3D" id="1.10.260.40">
    <property type="entry name" value="lambda repressor-like DNA-binding domains"/>
    <property type="match status" value="1"/>
</dbReference>
<feature type="domain" description="HTH cro/C1-type" evidence="1">
    <location>
        <begin position="20"/>
        <end position="73"/>
    </location>
</feature>
<dbReference type="Pfam" id="PF01381">
    <property type="entry name" value="HTH_3"/>
    <property type="match status" value="1"/>
</dbReference>
<keyword evidence="3" id="KW-1185">Reference proteome</keyword>
<dbReference type="InterPro" id="IPR011990">
    <property type="entry name" value="TPR-like_helical_dom_sf"/>
</dbReference>
<dbReference type="SMART" id="SM00530">
    <property type="entry name" value="HTH_XRE"/>
    <property type="match status" value="1"/>
</dbReference>
<protein>
    <submittedName>
        <fullName evidence="2">Helix-turn-helix transcriptional regulator</fullName>
    </submittedName>
</protein>
<dbReference type="SUPFAM" id="SSF47413">
    <property type="entry name" value="lambda repressor-like DNA-binding domains"/>
    <property type="match status" value="1"/>
</dbReference>